<proteinExistence type="predicted"/>
<evidence type="ECO:0000256" key="1">
    <source>
        <dbReference type="SAM" id="MobiDB-lite"/>
    </source>
</evidence>
<keyword evidence="3" id="KW-1185">Reference proteome</keyword>
<protein>
    <recommendedName>
        <fullName evidence="4">Lipoprotein</fullName>
    </recommendedName>
</protein>
<comment type="caution">
    <text evidence="2">The sequence shown here is derived from an EMBL/GenBank/DDBJ whole genome shotgun (WGS) entry which is preliminary data.</text>
</comment>
<feature type="compositionally biased region" description="Low complexity" evidence="1">
    <location>
        <begin position="31"/>
        <end position="52"/>
    </location>
</feature>
<dbReference type="RefSeq" id="WP_255931287.1">
    <property type="nucleotide sequence ID" value="NZ_JANFNH010000038.1"/>
</dbReference>
<dbReference type="PROSITE" id="PS51257">
    <property type="entry name" value="PROKAR_LIPOPROTEIN"/>
    <property type="match status" value="1"/>
</dbReference>
<organism evidence="2 3">
    <name type="scientific">Streptantibioticus rubrisoli</name>
    <dbReference type="NCBI Taxonomy" id="1387313"/>
    <lineage>
        <taxon>Bacteria</taxon>
        <taxon>Bacillati</taxon>
        <taxon>Actinomycetota</taxon>
        <taxon>Actinomycetes</taxon>
        <taxon>Kitasatosporales</taxon>
        <taxon>Streptomycetaceae</taxon>
        <taxon>Streptantibioticus</taxon>
    </lineage>
</organism>
<evidence type="ECO:0008006" key="4">
    <source>
        <dbReference type="Google" id="ProtNLM"/>
    </source>
</evidence>
<reference evidence="2 3" key="1">
    <citation type="submission" date="2022-06" db="EMBL/GenBank/DDBJ databases">
        <title>Draft genome sequence of type strain Streptomyces rubrisoli DSM 42083.</title>
        <authorList>
            <person name="Duangmal K."/>
            <person name="Klaysubun C."/>
        </authorList>
    </citation>
    <scope>NUCLEOTIDE SEQUENCE [LARGE SCALE GENOMIC DNA]</scope>
    <source>
        <strain evidence="2 3">DSM 42083</strain>
    </source>
</reference>
<evidence type="ECO:0000313" key="2">
    <source>
        <dbReference type="EMBL" id="MCQ4045153.1"/>
    </source>
</evidence>
<dbReference type="Proteomes" id="UP001206206">
    <property type="component" value="Unassembled WGS sequence"/>
</dbReference>
<sequence length="153" mass="15178">MRNAARITGAAMVAAVLVSGCSSSKNDNKQSNATPSASASAPASQAAPSASAPAVKLDGTWAGDNADGVKSLTIVGDKAALAGKTVCAGATVVAGGQTLLHLKCADHSTTHTDGVVTPAPDGKSLSVNWGSTTDKFNRTAAKPILPPIDKLKQ</sequence>
<evidence type="ECO:0000313" key="3">
    <source>
        <dbReference type="Proteomes" id="UP001206206"/>
    </source>
</evidence>
<gene>
    <name evidence="2" type="ORF">NON19_24760</name>
</gene>
<name>A0ABT1PKT5_9ACTN</name>
<accession>A0ABT1PKT5</accession>
<feature type="region of interest" description="Disordered" evidence="1">
    <location>
        <begin position="24"/>
        <end position="52"/>
    </location>
</feature>
<dbReference type="EMBL" id="JANFNH010000038">
    <property type="protein sequence ID" value="MCQ4045153.1"/>
    <property type="molecule type" value="Genomic_DNA"/>
</dbReference>